<reference evidence="2 3" key="1">
    <citation type="submission" date="2018-01" db="EMBL/GenBank/DDBJ databases">
        <title>Draft genome sequence of Jishengella sp. NA12.</title>
        <authorList>
            <person name="Sahin N."/>
            <person name="Ay H."/>
            <person name="Saygin H."/>
        </authorList>
    </citation>
    <scope>NUCLEOTIDE SEQUENCE [LARGE SCALE GENOMIC DNA]</scope>
    <source>
        <strain evidence="2 3">NA12</strain>
    </source>
</reference>
<evidence type="ECO:0000256" key="1">
    <source>
        <dbReference type="SAM" id="MobiDB-lite"/>
    </source>
</evidence>
<comment type="caution">
    <text evidence="2">The sequence shown here is derived from an EMBL/GenBank/DDBJ whole genome shotgun (WGS) entry which is preliminary data.</text>
</comment>
<evidence type="ECO:0000313" key="3">
    <source>
        <dbReference type="Proteomes" id="UP000248924"/>
    </source>
</evidence>
<dbReference type="InterPro" id="IPR025242">
    <property type="entry name" value="DUF4193"/>
</dbReference>
<evidence type="ECO:0000313" key="2">
    <source>
        <dbReference type="EMBL" id="PZG20889.1"/>
    </source>
</evidence>
<keyword evidence="3" id="KW-1185">Reference proteome</keyword>
<dbReference type="EMBL" id="POTY01000036">
    <property type="protein sequence ID" value="PZG20889.1"/>
    <property type="molecule type" value="Genomic_DNA"/>
</dbReference>
<dbReference type="AlphaFoldDB" id="A0A2W2EVN9"/>
<protein>
    <submittedName>
        <fullName evidence="2">dUTPase</fullName>
    </submittedName>
</protein>
<dbReference type="Pfam" id="PF13834">
    <property type="entry name" value="DUF4193"/>
    <property type="match status" value="1"/>
</dbReference>
<dbReference type="Proteomes" id="UP000248924">
    <property type="component" value="Unassembled WGS sequence"/>
</dbReference>
<organism evidence="2 3">
    <name type="scientific">Micromonospora craterilacus</name>
    <dbReference type="NCBI Taxonomy" id="1655439"/>
    <lineage>
        <taxon>Bacteria</taxon>
        <taxon>Bacillati</taxon>
        <taxon>Actinomycetota</taxon>
        <taxon>Actinomycetes</taxon>
        <taxon>Micromonosporales</taxon>
        <taxon>Micromonosporaceae</taxon>
        <taxon>Micromonospora</taxon>
    </lineage>
</organism>
<proteinExistence type="predicted"/>
<sequence>MSKAVDYDAPRRPVVEVEDDSLEELKTRGAASQSARVDLDEAEAAENFELPGADLSGEELTVAVVPMQPDEFRCALCFLVHHRNQLAVVPDGREVCRECS</sequence>
<feature type="region of interest" description="Disordered" evidence="1">
    <location>
        <begin position="18"/>
        <end position="40"/>
    </location>
</feature>
<dbReference type="OrthoDB" id="4732434at2"/>
<dbReference type="RefSeq" id="WP_111213263.1">
    <property type="nucleotide sequence ID" value="NZ_POTY01000036.1"/>
</dbReference>
<name>A0A2W2EVN9_9ACTN</name>
<accession>A0A2W2EVN9</accession>
<gene>
    <name evidence="2" type="ORF">C1I95_08630</name>
</gene>